<keyword evidence="3" id="KW-1185">Reference proteome</keyword>
<comment type="caution">
    <text evidence="2">The sequence shown here is derived from an EMBL/GenBank/DDBJ whole genome shotgun (WGS) entry which is preliminary data.</text>
</comment>
<dbReference type="EMBL" id="JBHSFP010000001">
    <property type="protein sequence ID" value="MFC4529342.1"/>
    <property type="molecule type" value="Genomic_DNA"/>
</dbReference>
<dbReference type="InterPro" id="IPR049244">
    <property type="entry name" value="DUF6879"/>
</dbReference>
<name>A0ABV9C933_9ACTN</name>
<evidence type="ECO:0000313" key="2">
    <source>
        <dbReference type="EMBL" id="MFC4529342.1"/>
    </source>
</evidence>
<evidence type="ECO:0000259" key="1">
    <source>
        <dbReference type="Pfam" id="PF21806"/>
    </source>
</evidence>
<organism evidence="2 3">
    <name type="scientific">Sphaerisporangium dianthi</name>
    <dbReference type="NCBI Taxonomy" id="1436120"/>
    <lineage>
        <taxon>Bacteria</taxon>
        <taxon>Bacillati</taxon>
        <taxon>Actinomycetota</taxon>
        <taxon>Actinomycetes</taxon>
        <taxon>Streptosporangiales</taxon>
        <taxon>Streptosporangiaceae</taxon>
        <taxon>Sphaerisporangium</taxon>
    </lineage>
</organism>
<feature type="domain" description="DUF6879" evidence="1">
    <location>
        <begin position="23"/>
        <end position="190"/>
    </location>
</feature>
<dbReference type="Pfam" id="PF21806">
    <property type="entry name" value="DUF6879"/>
    <property type="match status" value="1"/>
</dbReference>
<proteinExistence type="predicted"/>
<protein>
    <submittedName>
        <fullName evidence="2">DUF6879 family protein</fullName>
    </submittedName>
</protein>
<gene>
    <name evidence="2" type="ORF">ACFO60_01100</name>
</gene>
<dbReference type="Proteomes" id="UP001596004">
    <property type="component" value="Unassembled WGS sequence"/>
</dbReference>
<dbReference type="RefSeq" id="WP_380835785.1">
    <property type="nucleotide sequence ID" value="NZ_JBHSFP010000001.1"/>
</dbReference>
<evidence type="ECO:0000313" key="3">
    <source>
        <dbReference type="Proteomes" id="UP001596004"/>
    </source>
</evidence>
<reference evidence="3" key="1">
    <citation type="journal article" date="2019" name="Int. J. Syst. Evol. Microbiol.">
        <title>The Global Catalogue of Microorganisms (GCM) 10K type strain sequencing project: providing services to taxonomists for standard genome sequencing and annotation.</title>
        <authorList>
            <consortium name="The Broad Institute Genomics Platform"/>
            <consortium name="The Broad Institute Genome Sequencing Center for Infectious Disease"/>
            <person name="Wu L."/>
            <person name="Ma J."/>
        </authorList>
    </citation>
    <scope>NUCLEOTIDE SEQUENCE [LARGE SCALE GENOMIC DNA]</scope>
    <source>
        <strain evidence="3">CGMCC 4.7132</strain>
    </source>
</reference>
<sequence>MIPPRWATRTSRRLTLDEFARQFSGEWARIEWRFLKLECWQAYQELDINRSQEAYRQGDVDRAVELLREEAETDRRLYDDIRSRGIEYSRIRLVQEPLTAYLHYELLAYRIRASLGEVIEVVRCDTTLSLPNEDFFDFLLFDRHAALIHDYGDAASQTGGWLTHDPEVLASLESTAVKMRQAAVPLEQFLEAK</sequence>
<accession>A0ABV9C933</accession>